<accession>A0AAE1QMJ0</accession>
<reference evidence="2" key="1">
    <citation type="submission" date="2023-11" db="EMBL/GenBank/DDBJ databases">
        <title>Genome assemblies of two species of porcelain crab, Petrolisthes cinctipes and Petrolisthes manimaculis (Anomura: Porcellanidae).</title>
        <authorList>
            <person name="Angst P."/>
        </authorList>
    </citation>
    <scope>NUCLEOTIDE SEQUENCE</scope>
    <source>
        <strain evidence="2">PB745_02</strain>
        <tissue evidence="2">Gill</tissue>
    </source>
</reference>
<feature type="compositionally biased region" description="Basic and acidic residues" evidence="1">
    <location>
        <begin position="259"/>
        <end position="283"/>
    </location>
</feature>
<feature type="compositionally biased region" description="Polar residues" evidence="1">
    <location>
        <begin position="238"/>
        <end position="253"/>
    </location>
</feature>
<dbReference type="InterPro" id="IPR028043">
    <property type="entry name" value="PAAT-like"/>
</dbReference>
<dbReference type="Proteomes" id="UP001292094">
    <property type="component" value="Unassembled WGS sequence"/>
</dbReference>
<proteinExistence type="predicted"/>
<feature type="region of interest" description="Disordered" evidence="1">
    <location>
        <begin position="237"/>
        <end position="294"/>
    </location>
</feature>
<dbReference type="EMBL" id="JAWZYT010000001">
    <property type="protein sequence ID" value="KAK4329649.1"/>
    <property type="molecule type" value="Genomic_DNA"/>
</dbReference>
<evidence type="ECO:0000313" key="2">
    <source>
        <dbReference type="EMBL" id="KAK4329649.1"/>
    </source>
</evidence>
<protein>
    <submittedName>
        <fullName evidence="2">Uncharacterized protein</fullName>
    </submittedName>
</protein>
<evidence type="ECO:0000313" key="3">
    <source>
        <dbReference type="Proteomes" id="UP001292094"/>
    </source>
</evidence>
<evidence type="ECO:0000256" key="1">
    <source>
        <dbReference type="SAM" id="MobiDB-lite"/>
    </source>
</evidence>
<gene>
    <name evidence="2" type="ORF">Pmani_000002</name>
</gene>
<keyword evidence="3" id="KW-1185">Reference proteome</keyword>
<organism evidence="2 3">
    <name type="scientific">Petrolisthes manimaculis</name>
    <dbReference type="NCBI Taxonomy" id="1843537"/>
    <lineage>
        <taxon>Eukaryota</taxon>
        <taxon>Metazoa</taxon>
        <taxon>Ecdysozoa</taxon>
        <taxon>Arthropoda</taxon>
        <taxon>Crustacea</taxon>
        <taxon>Multicrustacea</taxon>
        <taxon>Malacostraca</taxon>
        <taxon>Eumalacostraca</taxon>
        <taxon>Eucarida</taxon>
        <taxon>Decapoda</taxon>
        <taxon>Pleocyemata</taxon>
        <taxon>Anomura</taxon>
        <taxon>Galatheoidea</taxon>
        <taxon>Porcellanidae</taxon>
        <taxon>Petrolisthes</taxon>
    </lineage>
</organism>
<comment type="caution">
    <text evidence="2">The sequence shown here is derived from an EMBL/GenBank/DDBJ whole genome shotgun (WGS) entry which is preliminary data.</text>
</comment>
<feature type="compositionally biased region" description="Polar residues" evidence="1">
    <location>
        <begin position="284"/>
        <end position="293"/>
    </location>
</feature>
<dbReference type="Pfam" id="PF14958">
    <property type="entry name" value="PAAT-like"/>
    <property type="match status" value="1"/>
</dbReference>
<name>A0AAE1QMJ0_9EUCA</name>
<dbReference type="AlphaFoldDB" id="A0AAE1QMJ0"/>
<sequence length="518" mass="58668">MEAHTNWNPENEVDIIDVLQESANFPTGEMEDLLDEEKCLSLTRPNLTEEDTIEECIIKLQQQTKTLPRSIWPDKQLLETNYKCTRPKLFLGVVLLSEARVLEVCSGPHQEYLKTVHGELVGDFGDSRMYKCELRVDKPKDALWLKLKSTYHADSVWIYGLHVVTTLDTKSTEMESRFSHAHLSSILQEKDVQMSKDATKFRNMLEAFNSAKSQSDEINGNNPMAFMSMLLGPAISGKSFSPHPSMQGRNQGSCKKKSVHMERDNECQSGKRDYSSEGYEQKIENPNNSSASVCSDKEMVSDILRKNMTSLSIKIDSAESQGYKEKREVGEPSAKYITEISNLKQQQDNIAKQFFTLMDNRGGSQMEGEMLEHVMKMAAKMNNGKVERLANGLESDITSSDVTTCPSQSLSTSNSKCKKFAVKSTSTDERDDIQTFSEYKERDNEMLISEPHTHGESISLPASDPVIKMIENMIDRKFADMEEKMLQKIEDKLSKKAQADSQRLERIEGLLVKVCEKL</sequence>